<dbReference type="InterPro" id="IPR038282">
    <property type="entry name" value="DUF2267_sf"/>
</dbReference>
<sequence length="141" mass="16409">MSATGLEVFDSTLQKTSLWLNDLMTEMGWKDRHKAYSTLRAVLHVLRDRLIVDEVVDLGAQLPMLVRGFYYEGWRPTGKPLKYRHKEEFLNYVTEKYQGLEGSEQERAVSAVFKVLSRHVTGGEIEEVRNQLPEEVRVLWP</sequence>
<dbReference type="Gene3D" id="1.10.490.110">
    <property type="entry name" value="Uncharacterized conserved protein DUF2267"/>
    <property type="match status" value="1"/>
</dbReference>
<gene>
    <name evidence="1" type="ORF">E3U44_14155</name>
</gene>
<dbReference type="AlphaFoldDB" id="A0A4P7C206"/>
<dbReference type="EMBL" id="CP038033">
    <property type="protein sequence ID" value="QBQ55524.1"/>
    <property type="molecule type" value="Genomic_DNA"/>
</dbReference>
<accession>A0A4P7C206</accession>
<proteinExistence type="predicted"/>
<keyword evidence="2" id="KW-1185">Reference proteome</keyword>
<evidence type="ECO:0000313" key="1">
    <source>
        <dbReference type="EMBL" id="QBQ55524.1"/>
    </source>
</evidence>
<dbReference type="Pfam" id="PF10025">
    <property type="entry name" value="DUF2267"/>
    <property type="match status" value="1"/>
</dbReference>
<name>A0A4P7C206_9GAMM</name>
<dbReference type="KEGG" id="nwr:E3U44_14155"/>
<organism evidence="1 2">
    <name type="scientific">Nitrosococcus wardiae</name>
    <dbReference type="NCBI Taxonomy" id="1814290"/>
    <lineage>
        <taxon>Bacteria</taxon>
        <taxon>Pseudomonadati</taxon>
        <taxon>Pseudomonadota</taxon>
        <taxon>Gammaproteobacteria</taxon>
        <taxon>Chromatiales</taxon>
        <taxon>Chromatiaceae</taxon>
        <taxon>Nitrosococcus</taxon>
    </lineage>
</organism>
<protein>
    <submittedName>
        <fullName evidence="1">DUF2267 domain-containing protein</fullName>
    </submittedName>
</protein>
<dbReference type="Proteomes" id="UP000294325">
    <property type="component" value="Chromosome"/>
</dbReference>
<dbReference type="RefSeq" id="WP_134358783.1">
    <property type="nucleotide sequence ID" value="NZ_CP038033.1"/>
</dbReference>
<reference evidence="1 2" key="1">
    <citation type="submission" date="2019-03" db="EMBL/GenBank/DDBJ databases">
        <title>The genome sequence of Nitrosococcus wardiae strain D1FHST reveals the archetypal metabolic capacity of ammonia-oxidizing Gammaproteobacteria.</title>
        <authorList>
            <person name="Wang L."/>
            <person name="Lim C.K."/>
            <person name="Hanson T.E."/>
            <person name="Dang H."/>
            <person name="Klotz M.G."/>
        </authorList>
    </citation>
    <scope>NUCLEOTIDE SEQUENCE [LARGE SCALE GENOMIC DNA]</scope>
    <source>
        <strain evidence="1 2">D1FHS</strain>
    </source>
</reference>
<dbReference type="OrthoDB" id="20942at2"/>
<evidence type="ECO:0000313" key="2">
    <source>
        <dbReference type="Proteomes" id="UP000294325"/>
    </source>
</evidence>
<dbReference type="InterPro" id="IPR018727">
    <property type="entry name" value="DUF2267"/>
</dbReference>